<organism evidence="2">
    <name type="scientific">Herbiconiux sp. A18JL235</name>
    <dbReference type="NCBI Taxonomy" id="3152363"/>
    <lineage>
        <taxon>Bacteria</taxon>
        <taxon>Bacillati</taxon>
        <taxon>Actinomycetota</taxon>
        <taxon>Actinomycetes</taxon>
        <taxon>Micrococcales</taxon>
        <taxon>Microbacteriaceae</taxon>
        <taxon>Herbiconiux</taxon>
    </lineage>
</organism>
<reference evidence="2" key="1">
    <citation type="submission" date="2024-05" db="EMBL/GenBank/DDBJ databases">
        <title>Herbiconiux sp. A18JL235.</title>
        <authorList>
            <person name="Zhang G."/>
        </authorList>
    </citation>
    <scope>NUCLEOTIDE SEQUENCE</scope>
    <source>
        <strain evidence="2">A18JL235</strain>
    </source>
</reference>
<dbReference type="AlphaFoldDB" id="A0AB39BJV8"/>
<dbReference type="RefSeq" id="WP_368498793.1">
    <property type="nucleotide sequence ID" value="NZ_CP162511.1"/>
</dbReference>
<feature type="transmembrane region" description="Helical" evidence="1">
    <location>
        <begin position="9"/>
        <end position="27"/>
    </location>
</feature>
<feature type="transmembrane region" description="Helical" evidence="1">
    <location>
        <begin position="94"/>
        <end position="112"/>
    </location>
</feature>
<evidence type="ECO:0000256" key="1">
    <source>
        <dbReference type="SAM" id="Phobius"/>
    </source>
</evidence>
<keyword evidence="1" id="KW-0812">Transmembrane</keyword>
<dbReference type="EMBL" id="CP162511">
    <property type="protein sequence ID" value="XDI06410.1"/>
    <property type="molecule type" value="Genomic_DNA"/>
</dbReference>
<proteinExistence type="predicted"/>
<keyword evidence="1" id="KW-1133">Transmembrane helix</keyword>
<protein>
    <recommendedName>
        <fullName evidence="3">DUF3592 domain-containing protein</fullName>
    </recommendedName>
</protein>
<name>A0AB39BJV8_9MICO</name>
<gene>
    <name evidence="2" type="ORF">ABFY20_04755</name>
</gene>
<keyword evidence="1" id="KW-0472">Membrane</keyword>
<evidence type="ECO:0008006" key="3">
    <source>
        <dbReference type="Google" id="ProtNLM"/>
    </source>
</evidence>
<evidence type="ECO:0000313" key="2">
    <source>
        <dbReference type="EMBL" id="XDI06410.1"/>
    </source>
</evidence>
<accession>A0AB39BJV8</accession>
<sequence length="120" mass="12887">MSARGHRVVGWLFIVVFGIVVVLMLLLGRVHNGWAPAEVQCYHGPFPTVGGPYYENTEVSGGVSLFPLGIDCTYDSPDDAIGPQTVHNYQLGPTILFVIGIAGIAGGCLLIVRGHLIDRR</sequence>